<evidence type="ECO:0000259" key="7">
    <source>
        <dbReference type="Pfam" id="PF02608"/>
    </source>
</evidence>
<dbReference type="SUPFAM" id="SSF53822">
    <property type="entry name" value="Periplasmic binding protein-like I"/>
    <property type="match status" value="1"/>
</dbReference>
<comment type="caution">
    <text evidence="8">The sequence shown here is derived from an EMBL/GenBank/DDBJ whole genome shotgun (WGS) entry which is preliminary data.</text>
</comment>
<evidence type="ECO:0000313" key="8">
    <source>
        <dbReference type="EMBL" id="HDX30910.1"/>
    </source>
</evidence>
<keyword evidence="5" id="KW-0472">Membrane</keyword>
<keyword evidence="4" id="KW-0732">Signal</keyword>
<dbReference type="CDD" id="cd19964">
    <property type="entry name" value="PBP1_BMP-like"/>
    <property type="match status" value="1"/>
</dbReference>
<evidence type="ECO:0000256" key="6">
    <source>
        <dbReference type="ARBA" id="ARBA00023288"/>
    </source>
</evidence>
<dbReference type="Gene3D" id="3.40.50.2300">
    <property type="match status" value="2"/>
</dbReference>
<evidence type="ECO:0000256" key="3">
    <source>
        <dbReference type="ARBA" id="ARBA00022475"/>
    </source>
</evidence>
<evidence type="ECO:0000256" key="2">
    <source>
        <dbReference type="ARBA" id="ARBA00008610"/>
    </source>
</evidence>
<dbReference type="AlphaFoldDB" id="A0A7C1JXB6"/>
<dbReference type="GO" id="GO:0005886">
    <property type="term" value="C:plasma membrane"/>
    <property type="evidence" value="ECO:0007669"/>
    <property type="project" value="UniProtKB-SubCell"/>
</dbReference>
<dbReference type="InterPro" id="IPR050957">
    <property type="entry name" value="BMP_lipoprotein"/>
</dbReference>
<organism evidence="8">
    <name type="scientific">Caldilinea aerophila</name>
    <dbReference type="NCBI Taxonomy" id="133453"/>
    <lineage>
        <taxon>Bacteria</taxon>
        <taxon>Bacillati</taxon>
        <taxon>Chloroflexota</taxon>
        <taxon>Caldilineae</taxon>
        <taxon>Caldilineales</taxon>
        <taxon>Caldilineaceae</taxon>
        <taxon>Caldilinea</taxon>
    </lineage>
</organism>
<dbReference type="InterPro" id="IPR028082">
    <property type="entry name" value="Peripla_BP_I"/>
</dbReference>
<sequence>MLIGLLLTSCTATPVAQPSAEQPTTTQPKRVVYLINGALGDNAFYDSGKAGIDALAAEYGVETRTIEANFDAGKYEPSLQAAVGYADVIFVISYGFEDQLKAIADKNPDKIFVNIDTVVQNSANTITSVDFIEEESAYLAGVVAGMLTLDTSVPNINPEKIVGVVGGDVDPVVNAFIFAYENGAKSVDPEIVVLKKSLGGAWDDAAKGKQAALQLYDQGADVVFQVAAAAGIGVLQAARERNLYAIGVDTNQNDLEPGHVVASDIKDVGKAIRDVYKSIVDGTYQPGAVIQYGLASGGVDLVTEAQVKVLPEAIESRVRELRQQIIDGTLQVELYDGRDVWQ</sequence>
<proteinExistence type="inferred from homology"/>
<accession>A0A7C1JXB6</accession>
<evidence type="ECO:0000256" key="5">
    <source>
        <dbReference type="ARBA" id="ARBA00023136"/>
    </source>
</evidence>
<dbReference type="PANTHER" id="PTHR34296">
    <property type="entry name" value="TRANSCRIPTIONAL ACTIVATOR PROTEIN MED"/>
    <property type="match status" value="1"/>
</dbReference>
<evidence type="ECO:0000256" key="4">
    <source>
        <dbReference type="ARBA" id="ARBA00022729"/>
    </source>
</evidence>
<name>A0A7C1JXB6_9CHLR</name>
<keyword evidence="6" id="KW-0449">Lipoprotein</keyword>
<dbReference type="EMBL" id="DSMG01000059">
    <property type="protein sequence ID" value="HDX30910.1"/>
    <property type="molecule type" value="Genomic_DNA"/>
</dbReference>
<gene>
    <name evidence="8" type="ORF">ENQ20_05380</name>
</gene>
<reference evidence="8" key="1">
    <citation type="journal article" date="2020" name="mSystems">
        <title>Genome- and Community-Level Interaction Insights into Carbon Utilization and Element Cycling Functions of Hydrothermarchaeota in Hydrothermal Sediment.</title>
        <authorList>
            <person name="Zhou Z."/>
            <person name="Liu Y."/>
            <person name="Xu W."/>
            <person name="Pan J."/>
            <person name="Luo Z.H."/>
            <person name="Li M."/>
        </authorList>
    </citation>
    <scope>NUCLEOTIDE SEQUENCE [LARGE SCALE GENOMIC DNA]</scope>
    <source>
        <strain evidence="8">SpSt-289</strain>
    </source>
</reference>
<keyword evidence="3" id="KW-1003">Cell membrane</keyword>
<dbReference type="InterPro" id="IPR003760">
    <property type="entry name" value="PnrA-like"/>
</dbReference>
<dbReference type="Pfam" id="PF02608">
    <property type="entry name" value="Bmp"/>
    <property type="match status" value="1"/>
</dbReference>
<protein>
    <submittedName>
        <fullName evidence="8">BMP family ABC transporter substrate-binding protein</fullName>
    </submittedName>
</protein>
<feature type="domain" description="ABC transporter substrate-binding protein PnrA-like" evidence="7">
    <location>
        <begin position="30"/>
        <end position="332"/>
    </location>
</feature>
<comment type="similarity">
    <text evidence="2">Belongs to the BMP lipoprotein family.</text>
</comment>
<dbReference type="PANTHER" id="PTHR34296:SF2">
    <property type="entry name" value="ABC TRANSPORTER GUANOSINE-BINDING PROTEIN NUPN"/>
    <property type="match status" value="1"/>
</dbReference>
<evidence type="ECO:0000256" key="1">
    <source>
        <dbReference type="ARBA" id="ARBA00004193"/>
    </source>
</evidence>
<comment type="subcellular location">
    <subcellularLocation>
        <location evidence="1">Cell membrane</location>
        <topology evidence="1">Lipid-anchor</topology>
    </subcellularLocation>
</comment>